<dbReference type="Gene3D" id="2.10.90.10">
    <property type="entry name" value="Cystine-knot cytokines"/>
    <property type="match status" value="1"/>
</dbReference>
<comment type="subcellular location">
    <subcellularLocation>
        <location evidence="1">Secreted</location>
    </subcellularLocation>
</comment>
<dbReference type="InterPro" id="IPR015615">
    <property type="entry name" value="TGF-beta-rel"/>
</dbReference>
<dbReference type="InterPro" id="IPR001839">
    <property type="entry name" value="TGF-b_C"/>
</dbReference>
<dbReference type="CDD" id="cd08698">
    <property type="entry name" value="TGF_beta_SF"/>
    <property type="match status" value="1"/>
</dbReference>
<feature type="chain" id="PRO_5036489914" description="TGF-beta family profile domain-containing protein" evidence="5">
    <location>
        <begin position="30"/>
        <end position="397"/>
    </location>
</feature>
<evidence type="ECO:0000256" key="1">
    <source>
        <dbReference type="ARBA" id="ARBA00004613"/>
    </source>
</evidence>
<dbReference type="PROSITE" id="PS51362">
    <property type="entry name" value="TGF_BETA_2"/>
    <property type="match status" value="1"/>
</dbReference>
<dbReference type="SUPFAM" id="SSF57501">
    <property type="entry name" value="Cystine-knot cytokines"/>
    <property type="match status" value="1"/>
</dbReference>
<dbReference type="EnsemblMetazoa" id="G31868.1">
    <property type="protein sequence ID" value="G31868.1:cds"/>
    <property type="gene ID" value="G31868"/>
</dbReference>
<dbReference type="GO" id="GO:0008083">
    <property type="term" value="F:growth factor activity"/>
    <property type="evidence" value="ECO:0007669"/>
    <property type="project" value="UniProtKB-KW"/>
</dbReference>
<dbReference type="PANTHER" id="PTHR11848">
    <property type="entry name" value="TGF-BETA FAMILY"/>
    <property type="match status" value="1"/>
</dbReference>
<feature type="compositionally biased region" description="Basic residues" evidence="4">
    <location>
        <begin position="236"/>
        <end position="268"/>
    </location>
</feature>
<dbReference type="AlphaFoldDB" id="A0A8W8MAJ2"/>
<evidence type="ECO:0000256" key="5">
    <source>
        <dbReference type="SAM" id="SignalP"/>
    </source>
</evidence>
<dbReference type="OMA" id="CEIIRCD"/>
<feature type="domain" description="TGF-beta family profile" evidence="6">
    <location>
        <begin position="288"/>
        <end position="396"/>
    </location>
</feature>
<feature type="region of interest" description="Disordered" evidence="4">
    <location>
        <begin position="233"/>
        <end position="269"/>
    </location>
</feature>
<dbReference type="SMART" id="SM00204">
    <property type="entry name" value="TGFB"/>
    <property type="match status" value="1"/>
</dbReference>
<protein>
    <recommendedName>
        <fullName evidence="6">TGF-beta family profile domain-containing protein</fullName>
    </recommendedName>
</protein>
<evidence type="ECO:0000313" key="8">
    <source>
        <dbReference type="Proteomes" id="UP000005408"/>
    </source>
</evidence>
<dbReference type="InterPro" id="IPR029034">
    <property type="entry name" value="Cystine-knot_cytokine"/>
</dbReference>
<dbReference type="PANTHER" id="PTHR11848:SF309">
    <property type="entry name" value="INHIBIN BETA CHAIN"/>
    <property type="match status" value="1"/>
</dbReference>
<dbReference type="OrthoDB" id="6161404at2759"/>
<keyword evidence="5" id="KW-0732">Signal</keyword>
<evidence type="ECO:0000259" key="6">
    <source>
        <dbReference type="PROSITE" id="PS51362"/>
    </source>
</evidence>
<keyword evidence="3" id="KW-0964">Secreted</keyword>
<comment type="similarity">
    <text evidence="2">Belongs to the TGF-beta family.</text>
</comment>
<dbReference type="Proteomes" id="UP000005408">
    <property type="component" value="Unassembled WGS sequence"/>
</dbReference>
<organism evidence="7 8">
    <name type="scientific">Magallana gigas</name>
    <name type="common">Pacific oyster</name>
    <name type="synonym">Crassostrea gigas</name>
    <dbReference type="NCBI Taxonomy" id="29159"/>
    <lineage>
        <taxon>Eukaryota</taxon>
        <taxon>Metazoa</taxon>
        <taxon>Spiralia</taxon>
        <taxon>Lophotrochozoa</taxon>
        <taxon>Mollusca</taxon>
        <taxon>Bivalvia</taxon>
        <taxon>Autobranchia</taxon>
        <taxon>Pteriomorphia</taxon>
        <taxon>Ostreida</taxon>
        <taxon>Ostreoidea</taxon>
        <taxon>Ostreidae</taxon>
        <taxon>Magallana</taxon>
    </lineage>
</organism>
<keyword evidence="8" id="KW-1185">Reference proteome</keyword>
<evidence type="ECO:0000256" key="3">
    <source>
        <dbReference type="ARBA" id="ARBA00022525"/>
    </source>
</evidence>
<dbReference type="GO" id="GO:0005615">
    <property type="term" value="C:extracellular space"/>
    <property type="evidence" value="ECO:0007669"/>
    <property type="project" value="TreeGrafter"/>
</dbReference>
<name>A0A8W8MAJ2_MAGGI</name>
<evidence type="ECO:0000256" key="4">
    <source>
        <dbReference type="SAM" id="MobiDB-lite"/>
    </source>
</evidence>
<evidence type="ECO:0000313" key="7">
    <source>
        <dbReference type="EnsemblMetazoa" id="G31868.1:cds"/>
    </source>
</evidence>
<sequence length="397" mass="46223">MCIPVFLKISEPALWIVLLVLPLQFYSTAEIPWPDVKQPGDFRYLPSGLRRINLKPIMRLDQLRRKICELIRMGCDEQSTDPKKNETTSEIIFTPMKPPDFDKKDVKIVNLPPVFSRPADSTNDPHCMQFRIPDEYFEEGVDIQGADIYIYFKVKTRRKGSRRIVLKVFSLQNGSKRRKNVAKLQIRPNDTAWYKVSLPRSITNSFESYQNRTVSMCIDCRRCNKRTRITFPLKTHPSKRKRKRSRKNKRKNRKNRRQRNTIKKRGKKPKELHYHRPFLIYRLKQNHRSKRNLDNNPCSLSNDTQSCCKYEQFVSFSDMGFEQNILFPSGVTYSSCIGGCGGLSLNQNIPEMPRVSSENSVCQVTESEETSTFLVLRDRIGILTLKNGNVLQCGCSL</sequence>
<evidence type="ECO:0000256" key="2">
    <source>
        <dbReference type="ARBA" id="ARBA00006656"/>
    </source>
</evidence>
<accession>A0A8W8MAJ2</accession>
<reference evidence="7" key="1">
    <citation type="submission" date="2022-08" db="UniProtKB">
        <authorList>
            <consortium name="EnsemblMetazoa"/>
        </authorList>
    </citation>
    <scope>IDENTIFICATION</scope>
    <source>
        <strain evidence="7">05x7-T-G4-1.051#20</strain>
    </source>
</reference>
<proteinExistence type="inferred from homology"/>
<dbReference type="GO" id="GO:0005125">
    <property type="term" value="F:cytokine activity"/>
    <property type="evidence" value="ECO:0007669"/>
    <property type="project" value="TreeGrafter"/>
</dbReference>
<feature type="signal peptide" evidence="5">
    <location>
        <begin position="1"/>
        <end position="29"/>
    </location>
</feature>